<comment type="caution">
    <text evidence="2">The sequence shown here is derived from an EMBL/GenBank/DDBJ whole genome shotgun (WGS) entry which is preliminary data.</text>
</comment>
<keyword evidence="3" id="KW-1185">Reference proteome</keyword>
<evidence type="ECO:0000256" key="1">
    <source>
        <dbReference type="SAM" id="Phobius"/>
    </source>
</evidence>
<keyword evidence="1" id="KW-0472">Membrane</keyword>
<sequence>MPYHLRDTQIAGESNNDGAASAEVPVYVVPVLLGSILLLALVIIITWVLTCRSVKRKFERKKEAERVITRPRTSLPITSLEAAPAMSTMTLPHMTKHIIIDEDSDEFDDFSSDEDQNYNAYKKGTLKKGTLK</sequence>
<keyword evidence="1" id="KW-1133">Transmembrane helix</keyword>
<proteinExistence type="predicted"/>
<gene>
    <name evidence="2" type="ORF">MNOR_LOCUS19945</name>
</gene>
<dbReference type="EMBL" id="CAXKWB010015100">
    <property type="protein sequence ID" value="CAL4112660.1"/>
    <property type="molecule type" value="Genomic_DNA"/>
</dbReference>
<evidence type="ECO:0000313" key="3">
    <source>
        <dbReference type="Proteomes" id="UP001497623"/>
    </source>
</evidence>
<evidence type="ECO:0000313" key="2">
    <source>
        <dbReference type="EMBL" id="CAL4112660.1"/>
    </source>
</evidence>
<name>A0AAV2R6X7_MEGNR</name>
<dbReference type="Proteomes" id="UP001497623">
    <property type="component" value="Unassembled WGS sequence"/>
</dbReference>
<reference evidence="2 3" key="1">
    <citation type="submission" date="2024-05" db="EMBL/GenBank/DDBJ databases">
        <authorList>
            <person name="Wallberg A."/>
        </authorList>
    </citation>
    <scope>NUCLEOTIDE SEQUENCE [LARGE SCALE GENOMIC DNA]</scope>
</reference>
<protein>
    <submittedName>
        <fullName evidence="2">Uncharacterized protein</fullName>
    </submittedName>
</protein>
<accession>A0AAV2R6X7</accession>
<organism evidence="2 3">
    <name type="scientific">Meganyctiphanes norvegica</name>
    <name type="common">Northern krill</name>
    <name type="synonym">Thysanopoda norvegica</name>
    <dbReference type="NCBI Taxonomy" id="48144"/>
    <lineage>
        <taxon>Eukaryota</taxon>
        <taxon>Metazoa</taxon>
        <taxon>Ecdysozoa</taxon>
        <taxon>Arthropoda</taxon>
        <taxon>Crustacea</taxon>
        <taxon>Multicrustacea</taxon>
        <taxon>Malacostraca</taxon>
        <taxon>Eumalacostraca</taxon>
        <taxon>Eucarida</taxon>
        <taxon>Euphausiacea</taxon>
        <taxon>Euphausiidae</taxon>
        <taxon>Meganyctiphanes</taxon>
    </lineage>
</organism>
<feature type="transmembrane region" description="Helical" evidence="1">
    <location>
        <begin position="27"/>
        <end position="50"/>
    </location>
</feature>
<dbReference type="AlphaFoldDB" id="A0AAV2R6X7"/>
<keyword evidence="1" id="KW-0812">Transmembrane</keyword>